<feature type="compositionally biased region" description="Low complexity" evidence="1">
    <location>
        <begin position="523"/>
        <end position="544"/>
    </location>
</feature>
<evidence type="ECO:0000256" key="1">
    <source>
        <dbReference type="SAM" id="MobiDB-lite"/>
    </source>
</evidence>
<dbReference type="STRING" id="49012.A0A0F7RXY8"/>
<feature type="compositionally biased region" description="Low complexity" evidence="1">
    <location>
        <begin position="1116"/>
        <end position="1143"/>
    </location>
</feature>
<feature type="compositionally biased region" description="Polar residues" evidence="1">
    <location>
        <begin position="240"/>
        <end position="277"/>
    </location>
</feature>
<evidence type="ECO:0000259" key="2">
    <source>
        <dbReference type="PROSITE" id="PS50003"/>
    </source>
</evidence>
<dbReference type="EMBL" id="LK056678">
    <property type="protein sequence ID" value="CDR88470.1"/>
    <property type="molecule type" value="Genomic_DNA"/>
</dbReference>
<sequence length="1934" mass="202525">MASSKAEFVSDAEAPTVPALLSGTAGAAAVGAASPLPASGSPPGSTSHPAAQARKSPRSRTTTLFSNTLLRPRGKSVSRTRVDDWARPVGGSEGLGCIYNSSMDSRERSQVLRSVTQLTKESTNDLAGAVAEAFSGNATPGLSQTTRFFANLRRGSSNNVVNTEAPPSYQQTSQLEGRRRSEGSIFSQISSPSREAASSTSASSSRPSLQISRTSFFSVSATSSASASTSTTSVSVSPFPRQSSGQQWEQSKQQSDLRPTWTQRRRGSSQFSETARQAIQSSPSFFGLSYGISEDQADAGSVDAVPSGFSDGEMGGQQKTLHSVADVPAEKQGSKAKITTTIPVLDGPSNLDSRPHDQASQRDEHLLHSRKFHASARGGGKDGDKGNLKPDVAVAAATESAESQTQTRAEFPSQAWQPQQQLKASSASSSSAVLTSATADDLFADSTAIILSAPTPSYSTAPSTPLNSTDSPIVLASDDAAAASSSSSSPLASLPPPSFSRKPSSRLEAPTLSPTSSTTNVITPTLSSTPNTTQTSTAATTPSHSTLTLEAHALSSDPSALHRNLAASRTSSIEDHNAPPSSQHDSSASTEPLNIQIPATQVESFKSSPEADSTPAVVPEDVARTPPLTPPSSSGACRSPSSSGACRSPRSSISGALAHVVASQQARVSPPSPPASSAHRSSSAGSSRRGSSNEPAASSVNPLSPRSSVAVDSFPPEPTSSTTSSGRVSFDLRRIAPFGGFPASSKMSSSKPTRTSFSAIGNGQPPNAANTDSIRHASSPSAGPSSKFFSRISLPGGSRRGSTNNDPPLSSPETKARSRFSSFGRIGRGGDTRTPPKSDRNLRNSMQPWASASTDVLGMGPAQTQGRNSLALAREEATRPRKSLHLPRENLIDLDAEDTSDTTASASTALHGSDMMTLPPIPAASIKSDKPVSPSAQSARRPSFNFLRQASATSNNSGADNANGERRGSFARTFMGRTWSRNSKGDTSQDAANAEATPHAEAEPSSFRTGVFDLRAPLAPGNIAYPGMSSTVNWNPSTTAQSPSHAEIAPNDVDPSGPTIPAYPGSAAAVNGPAPQPASMADLASGVLAERRPCQGIDQEQDAAEATDSVADTLAPRVASSSTPAAVASTNSTSSRQRPTRSSHALSHLPRLDSMRAIPNASGSGQDGTDGASSTRTGSEGMQDSSMTRDTSDEEQELSEEEDDGDMTGQTSDYHDLNDTETDDDTDYDGSPVASRRMSAAPMAATGSSGGLNRNRPTESLILPPAPTFIPNTSRPLVSHGSEATASTTGGVQAQSGESSQNVGRDTWTSFSASGFTPFETPTPRIGGNAFNFSGPTPRARQELSESSYFTARPGTSNSNRASTAGSMSRDAPPPSPSIISRSRAPSSASMRTIRTPGASTIGSGPVPNRSMPAPVGALPPLVLHQQISKVGVDRSNSPAQTPVSSRPSTSGTLTPLQAAAGEASGSRAPSIDRPASERLASRQGQGEEVKATPSPKPVLKPLVGLDGVSPSAARPNFYHQKSKSLVDLIGPASRRLEIDPSSPIRPVINEPVGIEALRTPTTPRPPSEAPAYSKKDGLAPIDTSLTAPASIASPGGAALGRRRSMFEMRAEPPGYSIIHNRPEGPQIILPREEEGREKLPTYCCGVHIEGYLPRKMEFSAPGVQARDRSWKRQYFVLHGTSLRVYKNDLSVDRHAANGTWGEMKGVHVHLEPMNEDGSNGSGSGSGIGLGAAAREAISHTPLGAHRHDASKNKEATTNFDSKNGLIRNYTLQGAESGLAADYLKRRHVVRVRAEGEQFLLQTRSDRHVVDWIEALQAATNVSVDLEKRPMPKFITLPRRRRRRRRNADGTTVNPEEQEARDLAEAQRRSMAEAGGRAAERSRAAGGVNEATPRDSMSQRPSMSIENELNPSAAFERMLREDQEEGGRQSAAVM</sequence>
<dbReference type="InterPro" id="IPR011993">
    <property type="entry name" value="PH-like_dom_sf"/>
</dbReference>
<feature type="region of interest" description="Disordered" evidence="1">
    <location>
        <begin position="1116"/>
        <end position="1418"/>
    </location>
</feature>
<feature type="compositionally biased region" description="Polar residues" evidence="1">
    <location>
        <begin position="1345"/>
        <end position="1367"/>
    </location>
</feature>
<proteinExistence type="predicted"/>
<feature type="compositionally biased region" description="Polar residues" evidence="1">
    <location>
        <begin position="1895"/>
        <end position="1910"/>
    </location>
</feature>
<organism evidence="4 5">
    <name type="scientific">Sporisorium scitamineum</name>
    <dbReference type="NCBI Taxonomy" id="49012"/>
    <lineage>
        <taxon>Eukaryota</taxon>
        <taxon>Fungi</taxon>
        <taxon>Dikarya</taxon>
        <taxon>Basidiomycota</taxon>
        <taxon>Ustilaginomycotina</taxon>
        <taxon>Ustilaginomycetes</taxon>
        <taxon>Ustilaginales</taxon>
        <taxon>Ustilaginaceae</taxon>
        <taxon>Sporisorium</taxon>
    </lineage>
</organism>
<feature type="compositionally biased region" description="Polar residues" evidence="1">
    <location>
        <begin position="1270"/>
        <end position="1315"/>
    </location>
</feature>
<evidence type="ECO:0000313" key="5">
    <source>
        <dbReference type="Proteomes" id="UP000242770"/>
    </source>
</evidence>
<feature type="region of interest" description="Disordered" evidence="1">
    <location>
        <begin position="1036"/>
        <end position="1061"/>
    </location>
</feature>
<feature type="compositionally biased region" description="Low complexity" evidence="1">
    <location>
        <begin position="395"/>
        <end position="406"/>
    </location>
</feature>
<feature type="compositionally biased region" description="Low complexity" evidence="1">
    <location>
        <begin position="1378"/>
        <end position="1390"/>
    </location>
</feature>
<feature type="compositionally biased region" description="Low complexity" evidence="1">
    <location>
        <begin position="901"/>
        <end position="910"/>
    </location>
</feature>
<feature type="region of interest" description="Disordered" evidence="1">
    <location>
        <begin position="157"/>
        <end position="206"/>
    </location>
</feature>
<feature type="compositionally biased region" description="Basic and acidic residues" evidence="1">
    <location>
        <begin position="353"/>
        <end position="367"/>
    </location>
</feature>
<feature type="compositionally biased region" description="Acidic residues" evidence="1">
    <location>
        <begin position="1219"/>
        <end position="1228"/>
    </location>
</feature>
<reference evidence="5" key="2">
    <citation type="submission" date="2014-06" db="EMBL/GenBank/DDBJ databases">
        <authorList>
            <person name="Berkman P.J."/>
        </authorList>
    </citation>
    <scope>NUCLEOTIDE SEQUENCE [LARGE SCALE GENOMIC DNA]</scope>
</reference>
<feature type="region of interest" description="Disordered" evidence="1">
    <location>
        <begin position="1433"/>
        <end position="1504"/>
    </location>
</feature>
<feature type="region of interest" description="Disordered" evidence="1">
    <location>
        <begin position="1835"/>
        <end position="1934"/>
    </location>
</feature>
<feature type="compositionally biased region" description="Polar residues" evidence="1">
    <location>
        <begin position="59"/>
        <end position="69"/>
    </location>
</feature>
<feature type="compositionally biased region" description="Low complexity" evidence="1">
    <location>
        <begin position="662"/>
        <end position="692"/>
    </location>
</feature>
<dbReference type="InterPro" id="IPR001849">
    <property type="entry name" value="PH_domain"/>
</dbReference>
<evidence type="ECO:0000313" key="4">
    <source>
        <dbReference type="EMBL" id="CDS00203.1"/>
    </source>
</evidence>
<feature type="compositionally biased region" description="Acidic residues" evidence="1">
    <location>
        <begin position="1192"/>
        <end position="1206"/>
    </location>
</feature>
<dbReference type="PROSITE" id="PS50003">
    <property type="entry name" value="PH_DOMAIN"/>
    <property type="match status" value="1"/>
</dbReference>
<gene>
    <name evidence="4" type="primary">SSCI38030.1</name>
    <name evidence="3" type="ORF">SPSC_04297</name>
</gene>
<feature type="compositionally biased region" description="Polar residues" evidence="1">
    <location>
        <begin position="843"/>
        <end position="854"/>
    </location>
</feature>
<feature type="compositionally biased region" description="Polar residues" evidence="1">
    <location>
        <begin position="979"/>
        <end position="990"/>
    </location>
</feature>
<feature type="compositionally biased region" description="Polar residues" evidence="1">
    <location>
        <begin position="745"/>
        <end position="788"/>
    </location>
</feature>
<dbReference type="OrthoDB" id="5865767at2759"/>
<feature type="region of interest" description="Disordered" evidence="1">
    <location>
        <begin position="395"/>
        <end position="423"/>
    </location>
</feature>
<protein>
    <recommendedName>
        <fullName evidence="2">PH domain-containing protein</fullName>
    </recommendedName>
</protein>
<feature type="compositionally biased region" description="Low complexity" evidence="1">
    <location>
        <begin position="26"/>
        <end position="51"/>
    </location>
</feature>
<feature type="compositionally biased region" description="Polar residues" evidence="1">
    <location>
        <begin position="512"/>
        <end position="522"/>
    </location>
</feature>
<dbReference type="SMART" id="SM00233">
    <property type="entry name" value="PH"/>
    <property type="match status" value="1"/>
</dbReference>
<feature type="region of interest" description="Disordered" evidence="1">
    <location>
        <begin position="26"/>
        <end position="86"/>
    </location>
</feature>
<feature type="region of interest" description="Disordered" evidence="1">
    <location>
        <begin position="567"/>
        <end position="941"/>
    </location>
</feature>
<dbReference type="Proteomes" id="UP000242770">
    <property type="component" value="Unassembled WGS sequence"/>
</dbReference>
<feature type="compositionally biased region" description="Low complexity" evidence="1">
    <location>
        <begin position="631"/>
        <end position="652"/>
    </location>
</feature>
<feature type="region of interest" description="Disordered" evidence="1">
    <location>
        <begin position="1558"/>
        <end position="1577"/>
    </location>
</feature>
<feature type="compositionally biased region" description="Polar residues" evidence="1">
    <location>
        <begin position="1435"/>
        <end position="1456"/>
    </location>
</feature>
<dbReference type="SUPFAM" id="SSF50729">
    <property type="entry name" value="PH domain-like"/>
    <property type="match status" value="1"/>
</dbReference>
<feature type="compositionally biased region" description="Polar residues" evidence="1">
    <location>
        <begin position="800"/>
        <end position="813"/>
    </location>
</feature>
<keyword evidence="5" id="KW-1185">Reference proteome</keyword>
<dbReference type="Pfam" id="PF15410">
    <property type="entry name" value="PH_9"/>
    <property type="match status" value="1"/>
</dbReference>
<feature type="compositionally biased region" description="Polar residues" evidence="1">
    <location>
        <begin position="579"/>
        <end position="611"/>
    </location>
</feature>
<dbReference type="Gene3D" id="2.30.29.30">
    <property type="entry name" value="Pleckstrin-homology domain (PH domain)/Phosphotyrosine-binding domain (PTB)"/>
    <property type="match status" value="1"/>
</dbReference>
<feature type="compositionally biased region" description="Polar residues" evidence="1">
    <location>
        <begin position="1171"/>
        <end position="1189"/>
    </location>
</feature>
<feature type="region of interest" description="Disordered" evidence="1">
    <location>
        <begin position="342"/>
        <end position="367"/>
    </location>
</feature>
<feature type="region of interest" description="Disordered" evidence="1">
    <location>
        <begin position="227"/>
        <end position="277"/>
    </location>
</feature>
<feature type="compositionally biased region" description="Low complexity" evidence="1">
    <location>
        <begin position="190"/>
        <end position="206"/>
    </location>
</feature>
<feature type="region of interest" description="Disordered" evidence="1">
    <location>
        <begin position="299"/>
        <end position="319"/>
    </location>
</feature>
<dbReference type="PANTHER" id="PTHR37283:SF1">
    <property type="entry name" value="PH DOMAIN-CONTAINING PROTEIN YHR131C"/>
    <property type="match status" value="1"/>
</dbReference>
<feature type="domain" description="PH" evidence="2">
    <location>
        <begin position="1646"/>
        <end position="1821"/>
    </location>
</feature>
<feature type="compositionally biased region" description="Basic and acidic residues" evidence="1">
    <location>
        <begin position="1917"/>
        <end position="1927"/>
    </location>
</feature>
<reference evidence="4" key="3">
    <citation type="submission" date="2014-06" db="EMBL/GenBank/DDBJ databases">
        <authorList>
            <person name="Berkman J.Paul."/>
        </authorList>
    </citation>
    <scope>NUCLEOTIDE SEQUENCE [LARGE SCALE GENOMIC DNA]</scope>
</reference>
<feature type="compositionally biased region" description="Basic and acidic residues" evidence="1">
    <location>
        <begin position="1858"/>
        <end position="1871"/>
    </location>
</feature>
<feature type="compositionally biased region" description="Low complexity" evidence="1">
    <location>
        <begin position="227"/>
        <end position="237"/>
    </location>
</feature>
<dbReference type="PANTHER" id="PTHR37283">
    <property type="entry name" value="PH DOMAIN-CONTAINING PROTEIN YHR131C"/>
    <property type="match status" value="1"/>
</dbReference>
<feature type="region of interest" description="Disordered" evidence="1">
    <location>
        <begin position="479"/>
        <end position="544"/>
    </location>
</feature>
<name>A0A0F7RXY8_9BASI</name>
<accession>A0A0F7RXY8</accession>
<feature type="compositionally biased region" description="Basic and acidic residues" evidence="1">
    <location>
        <begin position="1475"/>
        <end position="1491"/>
    </location>
</feature>
<dbReference type="InterPro" id="IPR041681">
    <property type="entry name" value="PH_9"/>
</dbReference>
<dbReference type="EMBL" id="CCFA01002191">
    <property type="protein sequence ID" value="CDS00203.1"/>
    <property type="molecule type" value="Genomic_DNA"/>
</dbReference>
<evidence type="ECO:0000313" key="3">
    <source>
        <dbReference type="EMBL" id="CDR88470.1"/>
    </source>
</evidence>
<feature type="compositionally biased region" description="Polar residues" evidence="1">
    <location>
        <begin position="414"/>
        <end position="423"/>
    </location>
</feature>
<feature type="compositionally biased region" description="Polar residues" evidence="1">
    <location>
        <begin position="693"/>
        <end position="707"/>
    </location>
</feature>
<feature type="compositionally biased region" description="Low complexity" evidence="1">
    <location>
        <begin position="479"/>
        <end position="492"/>
    </location>
</feature>
<feature type="region of interest" description="Disordered" evidence="1">
    <location>
        <begin position="974"/>
        <end position="1008"/>
    </location>
</feature>
<feature type="compositionally biased region" description="Low complexity" evidence="1">
    <location>
        <begin position="1234"/>
        <end position="1245"/>
    </location>
</feature>
<feature type="compositionally biased region" description="Basic and acidic residues" evidence="1">
    <location>
        <begin position="828"/>
        <end position="842"/>
    </location>
</feature>
<reference evidence="3" key="1">
    <citation type="submission" date="2014-06" db="EMBL/GenBank/DDBJ databases">
        <authorList>
            <person name="Ju J."/>
            <person name="Zhang J."/>
        </authorList>
    </citation>
    <scope>NUCLEOTIDE SEQUENCE</scope>
    <source>
        <strain evidence="3">SscI8</strain>
    </source>
</reference>